<dbReference type="RefSeq" id="WP_377775071.1">
    <property type="nucleotide sequence ID" value="NZ_JBHUOQ010000004.1"/>
</dbReference>
<dbReference type="Proteomes" id="UP001597519">
    <property type="component" value="Unassembled WGS sequence"/>
</dbReference>
<dbReference type="EMBL" id="JBHUOQ010000004">
    <property type="protein sequence ID" value="MFD2831135.1"/>
    <property type="molecule type" value="Genomic_DNA"/>
</dbReference>
<feature type="domain" description="Glyoxalase/fosfomycin resistance/dioxygenase" evidence="1">
    <location>
        <begin position="12"/>
        <end position="138"/>
    </location>
</feature>
<dbReference type="InterPro" id="IPR004360">
    <property type="entry name" value="Glyas_Fos-R_dOase_dom"/>
</dbReference>
<comment type="caution">
    <text evidence="2">The sequence shown here is derived from an EMBL/GenBank/DDBJ whole genome shotgun (WGS) entry which is preliminary data.</text>
</comment>
<dbReference type="PANTHER" id="PTHR33990:SF1">
    <property type="entry name" value="PROTEIN YJDN"/>
    <property type="match status" value="1"/>
</dbReference>
<dbReference type="SUPFAM" id="SSF54593">
    <property type="entry name" value="Glyoxalase/Bleomycin resistance protein/Dihydroxybiphenyl dioxygenase"/>
    <property type="match status" value="1"/>
</dbReference>
<keyword evidence="3" id="KW-1185">Reference proteome</keyword>
<dbReference type="InterPro" id="IPR029068">
    <property type="entry name" value="Glyas_Bleomycin-R_OHBP_Dase"/>
</dbReference>
<protein>
    <submittedName>
        <fullName evidence="2">VOC family protein</fullName>
    </submittedName>
</protein>
<accession>A0ABW5WXK2</accession>
<dbReference type="Gene3D" id="3.10.180.10">
    <property type="entry name" value="2,3-Dihydroxybiphenyl 1,2-Dioxygenase, domain 1"/>
    <property type="match status" value="1"/>
</dbReference>
<dbReference type="Pfam" id="PF00903">
    <property type="entry name" value="Glyoxalase"/>
    <property type="match status" value="1"/>
</dbReference>
<gene>
    <name evidence="2" type="ORF">ACFSX4_11735</name>
</gene>
<evidence type="ECO:0000313" key="3">
    <source>
        <dbReference type="Proteomes" id="UP001597519"/>
    </source>
</evidence>
<name>A0ABW5WXK2_9STAP</name>
<reference evidence="3" key="1">
    <citation type="journal article" date="2019" name="Int. J. Syst. Evol. Microbiol.">
        <title>The Global Catalogue of Microorganisms (GCM) 10K type strain sequencing project: providing services to taxonomists for standard genome sequencing and annotation.</title>
        <authorList>
            <consortium name="The Broad Institute Genomics Platform"/>
            <consortium name="The Broad Institute Genome Sequencing Center for Infectious Disease"/>
            <person name="Wu L."/>
            <person name="Ma J."/>
        </authorList>
    </citation>
    <scope>NUCLEOTIDE SEQUENCE [LARGE SCALE GENOMIC DNA]</scope>
    <source>
        <strain evidence="3">KCTC 33575</strain>
    </source>
</reference>
<proteinExistence type="predicted"/>
<organism evidence="2 3">
    <name type="scientific">Corticicoccus populi</name>
    <dbReference type="NCBI Taxonomy" id="1812821"/>
    <lineage>
        <taxon>Bacteria</taxon>
        <taxon>Bacillati</taxon>
        <taxon>Bacillota</taxon>
        <taxon>Bacilli</taxon>
        <taxon>Bacillales</taxon>
        <taxon>Staphylococcaceae</taxon>
        <taxon>Corticicoccus</taxon>
    </lineage>
</organism>
<evidence type="ECO:0000259" key="1">
    <source>
        <dbReference type="Pfam" id="PF00903"/>
    </source>
</evidence>
<dbReference type="PANTHER" id="PTHR33990">
    <property type="entry name" value="PROTEIN YJDN-RELATED"/>
    <property type="match status" value="1"/>
</dbReference>
<evidence type="ECO:0000313" key="2">
    <source>
        <dbReference type="EMBL" id="MFD2831135.1"/>
    </source>
</evidence>
<sequence length="141" mass="16016">MVKAVQYFNFQDALSAIRYYEEVFGAEVVSISTGDDEMFADSNMPDGVDGDFVMHSEIKILGHSFYISSTWNKSEINNDGAMTCFVFDLNDENEKTQMKEFYQKAVDSGVEVQMELGETEWTPMFASFKDKCGVNWMLSGE</sequence>